<sequence length="331" mass="36360">MPSTLAIRNRQGRKGSGEQHLAASRARIPATQLVMKRSCDSDAVPSPPSSNKRHKASSLQPVSSESTQTQSRGRGATIPCSLVDSVLETIDNPAALSPTPMNSFNDFDQTLDYDFDFPVPGCELFGEPSQMNGSCLSESVDPLQSQTGLLHHHPDKQGNKEDDFTFEDVDDTLWGVVMRSSDAPDLASANEEKLASVDFDIVPSPEAGTAMQSPSPTKEQKNRQLISGSSSDEQAAGGSNLESIPSDPINQCWEAKLILGVEDLPPHRTFFDISEMLMAKEELFRNQPEIVFTLFARVMRSTRENHQHKQYFQCQNLMPNNYPCMSGTLLG</sequence>
<feature type="compositionally biased region" description="Polar residues" evidence="1">
    <location>
        <begin position="210"/>
        <end position="233"/>
    </location>
</feature>
<dbReference type="OrthoDB" id="5397183at2759"/>
<feature type="region of interest" description="Disordered" evidence="1">
    <location>
        <begin position="1"/>
        <end position="77"/>
    </location>
</feature>
<gene>
    <name evidence="2" type="ORF">S40285_10406</name>
</gene>
<feature type="compositionally biased region" description="Polar residues" evidence="1">
    <location>
        <begin position="57"/>
        <end position="72"/>
    </location>
</feature>
<organism evidence="2 3">
    <name type="scientific">Stachybotrys chlorohalonatus (strain IBT 40285)</name>
    <dbReference type="NCBI Taxonomy" id="1283841"/>
    <lineage>
        <taxon>Eukaryota</taxon>
        <taxon>Fungi</taxon>
        <taxon>Dikarya</taxon>
        <taxon>Ascomycota</taxon>
        <taxon>Pezizomycotina</taxon>
        <taxon>Sordariomycetes</taxon>
        <taxon>Hypocreomycetidae</taxon>
        <taxon>Hypocreales</taxon>
        <taxon>Stachybotryaceae</taxon>
        <taxon>Stachybotrys</taxon>
    </lineage>
</organism>
<proteinExistence type="predicted"/>
<dbReference type="HOGENOM" id="CLU_839844_0_0_1"/>
<reference evidence="2 3" key="1">
    <citation type="journal article" date="2014" name="BMC Genomics">
        <title>Comparative genome sequencing reveals chemotype-specific gene clusters in the toxigenic black mold Stachybotrys.</title>
        <authorList>
            <person name="Semeiks J."/>
            <person name="Borek D."/>
            <person name="Otwinowski Z."/>
            <person name="Grishin N.V."/>
        </authorList>
    </citation>
    <scope>NUCLEOTIDE SEQUENCE [LARGE SCALE GENOMIC DNA]</scope>
    <source>
        <strain evidence="2 3">IBT 40285</strain>
    </source>
</reference>
<feature type="region of interest" description="Disordered" evidence="1">
    <location>
        <begin position="204"/>
        <end position="245"/>
    </location>
</feature>
<evidence type="ECO:0000256" key="1">
    <source>
        <dbReference type="SAM" id="MobiDB-lite"/>
    </source>
</evidence>
<name>A0A084QAU7_STAC4</name>
<evidence type="ECO:0000313" key="2">
    <source>
        <dbReference type="EMBL" id="KFA61082.1"/>
    </source>
</evidence>
<dbReference type="InParanoid" id="A0A084QAU7"/>
<dbReference type="EMBL" id="KL660874">
    <property type="protein sequence ID" value="KFA61082.1"/>
    <property type="molecule type" value="Genomic_DNA"/>
</dbReference>
<evidence type="ECO:0000313" key="3">
    <source>
        <dbReference type="Proteomes" id="UP000028524"/>
    </source>
</evidence>
<dbReference type="AlphaFoldDB" id="A0A084QAU7"/>
<keyword evidence="3" id="KW-1185">Reference proteome</keyword>
<protein>
    <submittedName>
        <fullName evidence="2">Uncharacterized protein</fullName>
    </submittedName>
</protein>
<dbReference type="Proteomes" id="UP000028524">
    <property type="component" value="Unassembled WGS sequence"/>
</dbReference>
<accession>A0A084QAU7</accession>